<dbReference type="InterPro" id="IPR010982">
    <property type="entry name" value="Lambda_DNA-bd_dom_sf"/>
</dbReference>
<dbReference type="SUPFAM" id="SSF47413">
    <property type="entry name" value="lambda repressor-like DNA-binding domains"/>
    <property type="match status" value="1"/>
</dbReference>
<dbReference type="OrthoDB" id="9342548at2"/>
<dbReference type="GO" id="GO:0003677">
    <property type="term" value="F:DNA binding"/>
    <property type="evidence" value="ECO:0007669"/>
    <property type="project" value="InterPro"/>
</dbReference>
<keyword evidence="3" id="KW-1185">Reference proteome</keyword>
<protein>
    <recommendedName>
        <fullName evidence="1">HTH cro/C1-type domain-containing protein</fullName>
    </recommendedName>
</protein>
<organism evidence="2 3">
    <name type="scientific">Veronia nyctiphanis</name>
    <dbReference type="NCBI Taxonomy" id="1278244"/>
    <lineage>
        <taxon>Bacteria</taxon>
        <taxon>Pseudomonadati</taxon>
        <taxon>Pseudomonadota</taxon>
        <taxon>Gammaproteobacteria</taxon>
        <taxon>Vibrionales</taxon>
        <taxon>Vibrionaceae</taxon>
        <taxon>Veronia</taxon>
    </lineage>
</organism>
<accession>A0A4Q0YSN2</accession>
<dbReference type="AlphaFoldDB" id="A0A4Q0YSN2"/>
<dbReference type="Pfam" id="PF13443">
    <property type="entry name" value="HTH_26"/>
    <property type="match status" value="1"/>
</dbReference>
<sequence length="105" mass="11824">MSSSQAHQLLATFKDFLKTKGITYKYLASRAGMTELTVKRLMNRPHLPLDQLLTLFAAADTSIAEVSTLQANLKSDVNLMSNDIAKALSKQPALFFCFTRHSFWR</sequence>
<dbReference type="EMBL" id="PEIB01000007">
    <property type="protein sequence ID" value="RXJ73683.1"/>
    <property type="molecule type" value="Genomic_DNA"/>
</dbReference>
<dbReference type="InterPro" id="IPR001387">
    <property type="entry name" value="Cro/C1-type_HTH"/>
</dbReference>
<dbReference type="RefSeq" id="WP_129121847.1">
    <property type="nucleotide sequence ID" value="NZ_PEIB01000007.1"/>
</dbReference>
<evidence type="ECO:0000313" key="3">
    <source>
        <dbReference type="Proteomes" id="UP000290287"/>
    </source>
</evidence>
<comment type="caution">
    <text evidence="2">The sequence shown here is derived from an EMBL/GenBank/DDBJ whole genome shotgun (WGS) entry which is preliminary data.</text>
</comment>
<proteinExistence type="predicted"/>
<dbReference type="Proteomes" id="UP000290287">
    <property type="component" value="Unassembled WGS sequence"/>
</dbReference>
<name>A0A4Q0YSN2_9GAMM</name>
<gene>
    <name evidence="2" type="ORF">CS022_08050</name>
</gene>
<feature type="domain" description="HTH cro/C1-type" evidence="1">
    <location>
        <begin position="15"/>
        <end position="69"/>
    </location>
</feature>
<evidence type="ECO:0000313" key="2">
    <source>
        <dbReference type="EMBL" id="RXJ73683.1"/>
    </source>
</evidence>
<evidence type="ECO:0000259" key="1">
    <source>
        <dbReference type="Pfam" id="PF13443"/>
    </source>
</evidence>
<reference evidence="2 3" key="1">
    <citation type="submission" date="2017-10" db="EMBL/GenBank/DDBJ databases">
        <title>Nyctiphanis sp. nov., isolated from the stomach of the euphausiid Nyctiphanes simplex (Hansen, 1911) in the Gulf of California.</title>
        <authorList>
            <person name="Gomez-Gil B."/>
            <person name="Aguilar-Mendez M."/>
            <person name="Lopez-Cortes A."/>
            <person name="Gomez-Gutierrez J."/>
            <person name="Roque A."/>
            <person name="Lang E."/>
            <person name="Gonzalez-Castillo A."/>
        </authorList>
    </citation>
    <scope>NUCLEOTIDE SEQUENCE [LARGE SCALE GENOMIC DNA]</scope>
    <source>
        <strain evidence="2 3">CAIM 600</strain>
    </source>
</reference>